<feature type="binding site" evidence="5">
    <location>
        <position position="220"/>
    </location>
    <ligand>
        <name>Zn(2+)</name>
        <dbReference type="ChEBI" id="CHEBI:29105"/>
    </ligand>
</feature>
<dbReference type="PANTHER" id="PTHR43794">
    <property type="entry name" value="AMINOHYDROLASE SSNA-RELATED"/>
    <property type="match status" value="1"/>
</dbReference>
<evidence type="ECO:0000256" key="2">
    <source>
        <dbReference type="ARBA" id="ARBA00022723"/>
    </source>
</evidence>
<dbReference type="EC" id="3.5.4.28" evidence="5"/>
<reference evidence="7" key="1">
    <citation type="submission" date="2022-08" db="EMBL/GenBank/DDBJ databases">
        <title>Catabolic pathway analysis in culturable SAR92 clade bacteria reveals their overlooked roles in DMSP degradation in coastal seas.</title>
        <authorList>
            <person name="He X."/>
            <person name="Zhang X."/>
            <person name="Zhang Y."/>
        </authorList>
    </citation>
    <scope>NUCLEOTIDE SEQUENCE</scope>
    <source>
        <strain evidence="7">H455</strain>
    </source>
</reference>
<comment type="similarity">
    <text evidence="5">Belongs to the metallo-dependent hydrolases superfamily. MTA/SAH deaminase family.</text>
</comment>
<dbReference type="Gene3D" id="3.20.20.140">
    <property type="entry name" value="Metal-dependent hydrolases"/>
    <property type="match status" value="1"/>
</dbReference>
<feature type="binding site" evidence="5">
    <location>
        <position position="100"/>
    </location>
    <ligand>
        <name>substrate</name>
    </ligand>
</feature>
<dbReference type="Gene3D" id="2.30.40.10">
    <property type="entry name" value="Urease, subunit C, domain 1"/>
    <property type="match status" value="1"/>
</dbReference>
<keyword evidence="3 5" id="KW-0378">Hydrolase</keyword>
<dbReference type="HAMAP" id="MF_01281">
    <property type="entry name" value="MTA_SAH_deamin"/>
    <property type="match status" value="1"/>
</dbReference>
<feature type="domain" description="Amidohydrolase-related" evidence="6">
    <location>
        <begin position="62"/>
        <end position="411"/>
    </location>
</feature>
<dbReference type="InterPro" id="IPR032466">
    <property type="entry name" value="Metal_Hydrolase"/>
</dbReference>
<evidence type="ECO:0000256" key="1">
    <source>
        <dbReference type="ARBA" id="ARBA00006745"/>
    </source>
</evidence>
<dbReference type="SUPFAM" id="SSF51556">
    <property type="entry name" value="Metallo-dependent hydrolases"/>
    <property type="match status" value="1"/>
</dbReference>
<sequence>MQPIKIDLLINSRWIIPVVPENRVFENCALAIDQQKIVGIYPQAEAQTKFDALSVVDLADHILMPGLVNAHGHAAMSLLRGYADDLPLQPWLEEHIWPVEARVLSAEFVADGTNLAMAEMIKTGTTCFADMYFFADTVAEQVQRSGMRSQIGFTVFDFPTAGGKDPDDYIHKGLQLRDTYKGDGLIKIACAPHAPYTVGNETMRRVATYANELDMAVHIHCHETAQEVADSLKLYGCRPLQRLDDLGVLLPQTQLVHMTQIDDEDIRLIQDNNCHVVHCPESNLKLASGFCPVAKLISTGINVAIGTDGAASNNDLDLFGELKTAALLAKAVAEDAAVLDAHAALRMATINGAKALGWDDQIGSLETGKSADMIAVEISSLSQKPLYNPASQLVYSNAGSQVTHSWVAGKALLRERSLVTLDEENLIRRADAWRNQISPL</sequence>
<evidence type="ECO:0000313" key="8">
    <source>
        <dbReference type="Proteomes" id="UP001059934"/>
    </source>
</evidence>
<feature type="binding site" evidence="5">
    <location>
        <position position="223"/>
    </location>
    <ligand>
        <name>substrate</name>
    </ligand>
</feature>
<dbReference type="GO" id="GO:0016787">
    <property type="term" value="F:hydrolase activity"/>
    <property type="evidence" value="ECO:0007669"/>
    <property type="project" value="UniProtKB-KW"/>
</dbReference>
<comment type="similarity">
    <text evidence="1">Belongs to the metallo-dependent hydrolases superfamily. ATZ/TRZ family.</text>
</comment>
<comment type="catalytic activity">
    <reaction evidence="5">
        <text>S-methyl-5'-thioadenosine + H2O + H(+) = S-methyl-5'-thioinosine + NH4(+)</text>
        <dbReference type="Rhea" id="RHEA:25025"/>
        <dbReference type="ChEBI" id="CHEBI:15377"/>
        <dbReference type="ChEBI" id="CHEBI:15378"/>
        <dbReference type="ChEBI" id="CHEBI:17509"/>
        <dbReference type="ChEBI" id="CHEBI:28938"/>
        <dbReference type="ChEBI" id="CHEBI:48595"/>
        <dbReference type="EC" id="3.5.4.31"/>
    </reaction>
</comment>
<name>A0ABY5TMD9_9GAMM</name>
<feature type="binding site" evidence="5">
    <location>
        <position position="71"/>
    </location>
    <ligand>
        <name>Zn(2+)</name>
        <dbReference type="ChEBI" id="CHEBI:29105"/>
    </ligand>
</feature>
<gene>
    <name evidence="5" type="primary">mtaD</name>
    <name evidence="7" type="ORF">NYF23_10830</name>
</gene>
<dbReference type="InterPro" id="IPR050287">
    <property type="entry name" value="MTA/SAH_deaminase"/>
</dbReference>
<dbReference type="PANTHER" id="PTHR43794:SF11">
    <property type="entry name" value="AMIDOHYDROLASE-RELATED DOMAIN-CONTAINING PROTEIN"/>
    <property type="match status" value="1"/>
</dbReference>
<dbReference type="EMBL" id="CP103416">
    <property type="protein sequence ID" value="UVW34500.1"/>
    <property type="molecule type" value="Genomic_DNA"/>
</dbReference>
<feature type="binding site" evidence="5">
    <location>
        <position position="308"/>
    </location>
    <ligand>
        <name>Zn(2+)</name>
        <dbReference type="ChEBI" id="CHEBI:29105"/>
    </ligand>
</feature>
<keyword evidence="4 5" id="KW-0862">Zinc</keyword>
<comment type="caution">
    <text evidence="5">Lacks conserved residue(s) required for the propagation of feature annotation.</text>
</comment>
<evidence type="ECO:0000256" key="5">
    <source>
        <dbReference type="HAMAP-Rule" id="MF_01281"/>
    </source>
</evidence>
<comment type="catalytic activity">
    <reaction evidence="5">
        <text>S-adenosyl-L-homocysteine + H2O + H(+) = S-inosyl-L-homocysteine + NH4(+)</text>
        <dbReference type="Rhea" id="RHEA:20716"/>
        <dbReference type="ChEBI" id="CHEBI:15377"/>
        <dbReference type="ChEBI" id="CHEBI:15378"/>
        <dbReference type="ChEBI" id="CHEBI:28938"/>
        <dbReference type="ChEBI" id="CHEBI:57856"/>
        <dbReference type="ChEBI" id="CHEBI:57985"/>
        <dbReference type="EC" id="3.5.4.28"/>
    </reaction>
</comment>
<protein>
    <recommendedName>
        <fullName evidence="5">5-methylthioadenosine/S-adenosylhomocysteine deaminase</fullName>
        <shortName evidence="5">MTA/SAH deaminase</shortName>
        <ecNumber evidence="5">3.5.4.28</ecNumber>
        <ecNumber evidence="5">3.5.4.31</ecNumber>
    </recommendedName>
</protein>
<dbReference type="SUPFAM" id="SSF51338">
    <property type="entry name" value="Composite domain of metallo-dependent hydrolases"/>
    <property type="match status" value="1"/>
</dbReference>
<dbReference type="CDD" id="cd01298">
    <property type="entry name" value="ATZ_TRZ_like"/>
    <property type="match status" value="1"/>
</dbReference>
<organism evidence="7 8">
    <name type="scientific">SAR92 clade bacterium H455</name>
    <dbReference type="NCBI Taxonomy" id="2974818"/>
    <lineage>
        <taxon>Bacteria</taxon>
        <taxon>Pseudomonadati</taxon>
        <taxon>Pseudomonadota</taxon>
        <taxon>Gammaproteobacteria</taxon>
        <taxon>Cellvibrionales</taxon>
        <taxon>Porticoccaceae</taxon>
        <taxon>SAR92 clade</taxon>
    </lineage>
</organism>
<dbReference type="Pfam" id="PF01979">
    <property type="entry name" value="Amidohydro_1"/>
    <property type="match status" value="1"/>
</dbReference>
<feature type="binding site" evidence="5">
    <location>
        <position position="308"/>
    </location>
    <ligand>
        <name>substrate</name>
    </ligand>
</feature>
<comment type="cofactor">
    <cofactor evidence="5">
        <name>Zn(2+)</name>
        <dbReference type="ChEBI" id="CHEBI:29105"/>
    </cofactor>
    <text evidence="5">Binds 1 zinc ion per subunit.</text>
</comment>
<keyword evidence="2 5" id="KW-0479">Metal-binding</keyword>
<dbReference type="InterPro" id="IPR023512">
    <property type="entry name" value="Deaminase_MtaD/DadD"/>
</dbReference>
<feature type="binding site" evidence="5">
    <location>
        <position position="193"/>
    </location>
    <ligand>
        <name>substrate</name>
    </ligand>
</feature>
<comment type="function">
    <text evidence="5">Catalyzes the deamination of 5-methylthioadenosine and S-adenosyl-L-homocysteine into 5-methylthioinosine and S-inosyl-L-homocysteine, respectively. Is also able to deaminate adenosine.</text>
</comment>
<keyword evidence="8" id="KW-1185">Reference proteome</keyword>
<evidence type="ECO:0000256" key="3">
    <source>
        <dbReference type="ARBA" id="ARBA00022801"/>
    </source>
</evidence>
<dbReference type="NCBIfam" id="NF006549">
    <property type="entry name" value="PRK09045.1"/>
    <property type="match status" value="1"/>
</dbReference>
<dbReference type="Proteomes" id="UP001059934">
    <property type="component" value="Chromosome"/>
</dbReference>
<accession>A0ABY5TMD9</accession>
<proteinExistence type="inferred from homology"/>
<dbReference type="InterPro" id="IPR011059">
    <property type="entry name" value="Metal-dep_hydrolase_composite"/>
</dbReference>
<evidence type="ECO:0000313" key="7">
    <source>
        <dbReference type="EMBL" id="UVW34500.1"/>
    </source>
</evidence>
<dbReference type="InterPro" id="IPR006680">
    <property type="entry name" value="Amidohydro-rel"/>
</dbReference>
<evidence type="ECO:0000259" key="6">
    <source>
        <dbReference type="Pfam" id="PF01979"/>
    </source>
</evidence>
<evidence type="ECO:0000256" key="4">
    <source>
        <dbReference type="ARBA" id="ARBA00022833"/>
    </source>
</evidence>
<dbReference type="EC" id="3.5.4.31" evidence="5"/>
<feature type="binding site" evidence="5">
    <location>
        <position position="73"/>
    </location>
    <ligand>
        <name>Zn(2+)</name>
        <dbReference type="ChEBI" id="CHEBI:29105"/>
    </ligand>
</feature>